<name>A0ABT2JTB8_9ACTN</name>
<gene>
    <name evidence="2" type="ORF">LHJ74_14655</name>
</gene>
<protein>
    <submittedName>
        <fullName evidence="2">Uncharacterized protein</fullName>
    </submittedName>
</protein>
<evidence type="ECO:0000313" key="2">
    <source>
        <dbReference type="EMBL" id="MCT2591134.1"/>
    </source>
</evidence>
<accession>A0ABT2JTB8</accession>
<sequence length="61" mass="6576">MSYRPFPDRGRALRQLERHQAPPPAPGMLLPRVRMASAAVTGTGGQLGPVIPAEGWTAARR</sequence>
<reference evidence="2 3" key="1">
    <citation type="submission" date="2021-10" db="EMBL/GenBank/DDBJ databases">
        <title>Streptomyces gossypii sp. nov., isolated from soil collected from cotton field.</title>
        <authorList>
            <person name="Ge X."/>
            <person name="Chen X."/>
            <person name="Liu W."/>
        </authorList>
    </citation>
    <scope>NUCLEOTIDE SEQUENCE [LARGE SCALE GENOMIC DNA]</scope>
    <source>
        <strain evidence="2 3">N2-109</strain>
    </source>
</reference>
<dbReference type="RefSeq" id="WP_260218460.1">
    <property type="nucleotide sequence ID" value="NZ_JAJAGO010000006.1"/>
</dbReference>
<proteinExistence type="predicted"/>
<dbReference type="Proteomes" id="UP001156389">
    <property type="component" value="Unassembled WGS sequence"/>
</dbReference>
<evidence type="ECO:0000256" key="1">
    <source>
        <dbReference type="SAM" id="MobiDB-lite"/>
    </source>
</evidence>
<feature type="compositionally biased region" description="Basic and acidic residues" evidence="1">
    <location>
        <begin position="1"/>
        <end position="20"/>
    </location>
</feature>
<comment type="caution">
    <text evidence="2">The sequence shown here is derived from an EMBL/GenBank/DDBJ whole genome shotgun (WGS) entry which is preliminary data.</text>
</comment>
<dbReference type="EMBL" id="JAJAGO010000006">
    <property type="protein sequence ID" value="MCT2591134.1"/>
    <property type="molecule type" value="Genomic_DNA"/>
</dbReference>
<feature type="region of interest" description="Disordered" evidence="1">
    <location>
        <begin position="1"/>
        <end position="61"/>
    </location>
</feature>
<keyword evidence="3" id="KW-1185">Reference proteome</keyword>
<organism evidence="2 3">
    <name type="scientific">Streptomyces gossypii</name>
    <dbReference type="NCBI Taxonomy" id="2883101"/>
    <lineage>
        <taxon>Bacteria</taxon>
        <taxon>Bacillati</taxon>
        <taxon>Actinomycetota</taxon>
        <taxon>Actinomycetes</taxon>
        <taxon>Kitasatosporales</taxon>
        <taxon>Streptomycetaceae</taxon>
        <taxon>Streptomyces</taxon>
    </lineage>
</organism>
<evidence type="ECO:0000313" key="3">
    <source>
        <dbReference type="Proteomes" id="UP001156389"/>
    </source>
</evidence>